<dbReference type="InterPro" id="IPR046560">
    <property type="entry name" value="DUF6714"/>
</dbReference>
<keyword evidence="3" id="KW-1185">Reference proteome</keyword>
<dbReference type="EMBL" id="JACJRF010000001">
    <property type="protein sequence ID" value="MBD2342679.1"/>
    <property type="molecule type" value="Genomic_DNA"/>
</dbReference>
<organism evidence="2 3">
    <name type="scientific">Anabaena subtropica FACHB-260</name>
    <dbReference type="NCBI Taxonomy" id="2692884"/>
    <lineage>
        <taxon>Bacteria</taxon>
        <taxon>Bacillati</taxon>
        <taxon>Cyanobacteriota</taxon>
        <taxon>Cyanophyceae</taxon>
        <taxon>Nostocales</taxon>
        <taxon>Nostocaceae</taxon>
        <taxon>Anabaena</taxon>
    </lineage>
</organism>
<reference evidence="2 3" key="1">
    <citation type="journal article" date="2020" name="ISME J.">
        <title>Comparative genomics reveals insights into cyanobacterial evolution and habitat adaptation.</title>
        <authorList>
            <person name="Chen M.Y."/>
            <person name="Teng W.K."/>
            <person name="Zhao L."/>
            <person name="Hu C.X."/>
            <person name="Zhou Y.K."/>
            <person name="Han B.P."/>
            <person name="Song L.R."/>
            <person name="Shu W.S."/>
        </authorList>
    </citation>
    <scope>NUCLEOTIDE SEQUENCE [LARGE SCALE GENOMIC DNA]</scope>
    <source>
        <strain evidence="2 3">FACHB-260</strain>
    </source>
</reference>
<protein>
    <recommendedName>
        <fullName evidence="1">Cysteine-rich CPCC domain-containing protein</fullName>
    </recommendedName>
</protein>
<gene>
    <name evidence="2" type="ORF">H6G18_00770</name>
</gene>
<comment type="caution">
    <text evidence="2">The sequence shown here is derived from an EMBL/GenBank/DDBJ whole genome shotgun (WGS) entry which is preliminary data.</text>
</comment>
<evidence type="ECO:0000259" key="1">
    <source>
        <dbReference type="Pfam" id="PF14206"/>
    </source>
</evidence>
<dbReference type="RefSeq" id="WP_190405163.1">
    <property type="nucleotide sequence ID" value="NZ_JACJRF010000001.1"/>
</dbReference>
<evidence type="ECO:0000313" key="3">
    <source>
        <dbReference type="Proteomes" id="UP000607281"/>
    </source>
</evidence>
<name>A0ABR8CIP3_9NOST</name>
<evidence type="ECO:0000313" key="2">
    <source>
        <dbReference type="EMBL" id="MBD2342679.1"/>
    </source>
</evidence>
<feature type="domain" description="Cysteine-rich CPCC" evidence="1">
    <location>
        <begin position="7"/>
        <end position="82"/>
    </location>
</feature>
<sequence>MNIEKLYPCPCCGYRTFNLKPPGTYLICPICFWEDDGDTGAVYGYSRVGSNQVCLRQAQQNFIAFGACEPQWLKDVRSPTPSDVRDTTWQTIDDFAEKTRFELIEKITVAFKDVVLENGVSLHEARALDDYEDRKQAREIDCKIRWQEIPDDWIEKFHDVFTFMDAKGFRYAIPAYMIWCLKYNRHDTNSFASTVIFLKSYNYRSKFFSCLDTTQEKVISEFLEFIDILFPGY</sequence>
<dbReference type="Pfam" id="PF20461">
    <property type="entry name" value="DUF6714"/>
    <property type="match status" value="1"/>
</dbReference>
<dbReference type="Pfam" id="PF14206">
    <property type="entry name" value="Cys_rich_CPCC"/>
    <property type="match status" value="1"/>
</dbReference>
<accession>A0ABR8CIP3</accession>
<dbReference type="Proteomes" id="UP000607281">
    <property type="component" value="Unassembled WGS sequence"/>
</dbReference>
<proteinExistence type="predicted"/>
<dbReference type="InterPro" id="IPR025983">
    <property type="entry name" value="Cys_rich_CPCC"/>
</dbReference>